<dbReference type="GO" id="GO:0015031">
    <property type="term" value="P:protein transport"/>
    <property type="evidence" value="ECO:0007669"/>
    <property type="project" value="InterPro"/>
</dbReference>
<dbReference type="InParanoid" id="D8PWV8"/>
<evidence type="ECO:0008006" key="5">
    <source>
        <dbReference type="Google" id="ProtNLM"/>
    </source>
</evidence>
<dbReference type="InterPro" id="IPR042277">
    <property type="entry name" value="IST1-like"/>
</dbReference>
<dbReference type="InterPro" id="IPR005061">
    <property type="entry name" value="Ist1"/>
</dbReference>
<keyword evidence="4" id="KW-1185">Reference proteome</keyword>
<dbReference type="OMA" id="WHPVESE"/>
<evidence type="ECO:0000313" key="4">
    <source>
        <dbReference type="Proteomes" id="UP000007431"/>
    </source>
</evidence>
<accession>D8PWV8</accession>
<dbReference type="eggNOG" id="KOG2027">
    <property type="taxonomic scope" value="Eukaryota"/>
</dbReference>
<dbReference type="STRING" id="578458.D8PWV8"/>
<reference evidence="3 4" key="1">
    <citation type="journal article" date="2010" name="Nat. Biotechnol.">
        <title>Genome sequence of the model mushroom Schizophyllum commune.</title>
        <authorList>
            <person name="Ohm R.A."/>
            <person name="de Jong J.F."/>
            <person name="Lugones L.G."/>
            <person name="Aerts A."/>
            <person name="Kothe E."/>
            <person name="Stajich J.E."/>
            <person name="de Vries R.P."/>
            <person name="Record E."/>
            <person name="Levasseur A."/>
            <person name="Baker S.E."/>
            <person name="Bartholomew K.A."/>
            <person name="Coutinho P.M."/>
            <person name="Erdmann S."/>
            <person name="Fowler T.J."/>
            <person name="Gathman A.C."/>
            <person name="Lombard V."/>
            <person name="Henrissat B."/>
            <person name="Knabe N."/>
            <person name="Kuees U."/>
            <person name="Lilly W.W."/>
            <person name="Lindquist E."/>
            <person name="Lucas S."/>
            <person name="Magnuson J.K."/>
            <person name="Piumi F."/>
            <person name="Raudaskoski M."/>
            <person name="Salamov A."/>
            <person name="Schmutz J."/>
            <person name="Schwarze F.W.M.R."/>
            <person name="vanKuyk P.A."/>
            <person name="Horton J.S."/>
            <person name="Grigoriev I.V."/>
            <person name="Woesten H.A.B."/>
        </authorList>
    </citation>
    <scope>NUCLEOTIDE SEQUENCE [LARGE SCALE GENOMIC DNA]</scope>
    <source>
        <strain evidence="4">H4-8 / FGSC 9210</strain>
    </source>
</reference>
<comment type="similarity">
    <text evidence="1">Belongs to the IST1 family.</text>
</comment>
<proteinExistence type="inferred from homology"/>
<evidence type="ECO:0000256" key="1">
    <source>
        <dbReference type="ARBA" id="ARBA00005536"/>
    </source>
</evidence>
<name>D8PWV8_SCHCM</name>
<dbReference type="Pfam" id="PF03398">
    <property type="entry name" value="Ist1"/>
    <property type="match status" value="1"/>
</dbReference>
<dbReference type="Proteomes" id="UP000007431">
    <property type="component" value="Unassembled WGS sequence"/>
</dbReference>
<dbReference type="Gene3D" id="1.20.1260.60">
    <property type="entry name" value="Vacuolar protein sorting-associated protein Ist1"/>
    <property type="match status" value="1"/>
</dbReference>
<dbReference type="PANTHER" id="PTHR12161:SF5">
    <property type="entry name" value="IST1 HOMOLOG"/>
    <property type="match status" value="1"/>
</dbReference>
<dbReference type="AlphaFoldDB" id="D8PWV8"/>
<protein>
    <recommendedName>
        <fullName evidence="5">IST1-like protein</fullName>
    </recommendedName>
</protein>
<dbReference type="EMBL" id="GL377303">
    <property type="protein sequence ID" value="EFJ00285.1"/>
    <property type="molecule type" value="Genomic_DNA"/>
</dbReference>
<evidence type="ECO:0000313" key="3">
    <source>
        <dbReference type="EMBL" id="EFJ00285.1"/>
    </source>
</evidence>
<feature type="compositionally biased region" description="Polar residues" evidence="2">
    <location>
        <begin position="185"/>
        <end position="196"/>
    </location>
</feature>
<dbReference type="HOGENOM" id="CLU_037652_4_1_1"/>
<feature type="region of interest" description="Disordered" evidence="2">
    <location>
        <begin position="173"/>
        <end position="207"/>
    </location>
</feature>
<organism evidence="4">
    <name type="scientific">Schizophyllum commune (strain H4-8 / FGSC 9210)</name>
    <name type="common">Split gill fungus</name>
    <dbReference type="NCBI Taxonomy" id="578458"/>
    <lineage>
        <taxon>Eukaryota</taxon>
        <taxon>Fungi</taxon>
        <taxon>Dikarya</taxon>
        <taxon>Basidiomycota</taxon>
        <taxon>Agaricomycotina</taxon>
        <taxon>Agaricomycetes</taxon>
        <taxon>Agaricomycetidae</taxon>
        <taxon>Agaricales</taxon>
        <taxon>Schizophyllaceae</taxon>
        <taxon>Schizophyllum</taxon>
    </lineage>
</organism>
<dbReference type="VEuPathDB" id="FungiDB:SCHCODRAFT_01145984"/>
<gene>
    <name evidence="3" type="ORF">SCHCODRAFT_51632</name>
</gene>
<dbReference type="PANTHER" id="PTHR12161">
    <property type="entry name" value="IST1 FAMILY MEMBER"/>
    <property type="match status" value="1"/>
</dbReference>
<evidence type="ECO:0000256" key="2">
    <source>
        <dbReference type="SAM" id="MobiDB-lite"/>
    </source>
</evidence>
<dbReference type="FunCoup" id="D8PWV8">
    <property type="interactions" value="458"/>
</dbReference>
<sequence length="207" mass="22773">MSARWDPAAVKAQLRLTSQRIGQLLERQDSKSQIVRRDIATLLSQGNVMIARAKAQKLIHEDVSGDILEMLEMCIGVLVEHFNELSDPDALTPIVIEAASSIIYAAPSTESKDLHTVRSMLIEHLGPDFARSAIGNRDGYIINALSAPSPSAANLDAYLVRVARTYGVDWLPPPQRQHMCDRSSRSSVFQEINSHPQPKPSVGDPEP</sequence>